<comment type="caution">
    <text evidence="1">The sequence shown here is derived from an EMBL/GenBank/DDBJ whole genome shotgun (WGS) entry which is preliminary data.</text>
</comment>
<reference evidence="1 2" key="1">
    <citation type="submission" date="2019-06" db="EMBL/GenBank/DDBJ databases">
        <authorList>
            <person name="Meng X."/>
        </authorList>
    </citation>
    <scope>NUCLEOTIDE SEQUENCE [LARGE SCALE GENOMIC DNA]</scope>
    <source>
        <strain evidence="1 2">M625</strain>
    </source>
</reference>
<gene>
    <name evidence="1" type="ORF">FHK87_11110</name>
</gene>
<dbReference type="EMBL" id="VFWZ01000003">
    <property type="protein sequence ID" value="TPN85830.1"/>
    <property type="molecule type" value="Genomic_DNA"/>
</dbReference>
<keyword evidence="2" id="KW-1185">Reference proteome</keyword>
<protein>
    <submittedName>
        <fullName evidence="1">Uncharacterized protein</fullName>
    </submittedName>
</protein>
<accession>A0A504JH99</accession>
<organism evidence="1 2">
    <name type="scientific">Aquimarina algicola</name>
    <dbReference type="NCBI Taxonomy" id="2589995"/>
    <lineage>
        <taxon>Bacteria</taxon>
        <taxon>Pseudomonadati</taxon>
        <taxon>Bacteroidota</taxon>
        <taxon>Flavobacteriia</taxon>
        <taxon>Flavobacteriales</taxon>
        <taxon>Flavobacteriaceae</taxon>
        <taxon>Aquimarina</taxon>
    </lineage>
</organism>
<name>A0A504JH99_9FLAO</name>
<sequence>MRDNPISECVNRQFFKAIEVIREQYALHNLKSLSDHSIGHIIYGSNAYIVGQVREGKKHLPHSAMLNFSRYFDIPINFFYDEDFELELTIGENDVHSGRIYKKGIIVLVNEKIQQFIFNRKNDQNMNNPIVKNALSNLQESLIKELNDVTFVKVQNNVVKTIELALKAFEMSMQTLSTTSLQEVKPKNNDISDDKVALYKELLKANEAVLQAKDSENTTLKKYIASLERQLENSLLP</sequence>
<evidence type="ECO:0000313" key="2">
    <source>
        <dbReference type="Proteomes" id="UP000315540"/>
    </source>
</evidence>
<proteinExistence type="predicted"/>
<dbReference type="RefSeq" id="WP_140592804.1">
    <property type="nucleotide sequence ID" value="NZ_VFWZ01000003.1"/>
</dbReference>
<dbReference type="Proteomes" id="UP000315540">
    <property type="component" value="Unassembled WGS sequence"/>
</dbReference>
<evidence type="ECO:0000313" key="1">
    <source>
        <dbReference type="EMBL" id="TPN85830.1"/>
    </source>
</evidence>
<dbReference type="AlphaFoldDB" id="A0A504JH99"/>
<dbReference type="OrthoDB" id="1161235at2"/>